<name>A0A1G5BL39_9FLAO</name>
<dbReference type="STRING" id="490189.SAMN02927903_00406"/>
<dbReference type="AlphaFoldDB" id="A0A1G5BL39"/>
<reference evidence="1 2" key="1">
    <citation type="submission" date="2016-10" db="EMBL/GenBank/DDBJ databases">
        <authorList>
            <person name="de Groot N.N."/>
        </authorList>
    </citation>
    <scope>NUCLEOTIDE SEQUENCE [LARGE SCALE GENOMIC DNA]</scope>
    <source>
        <strain evidence="1 2">CGMCC 1.7031</strain>
    </source>
</reference>
<gene>
    <name evidence="1" type="ORF">SAMN02927903_00406</name>
</gene>
<dbReference type="Proteomes" id="UP000199354">
    <property type="component" value="Unassembled WGS sequence"/>
</dbReference>
<sequence>MDFFDNTSNLTMRINGAIETPPDNNRALFRQSVLDTILHILKTERVSVEYIGYKPDPSGVHPIDQEVTEYDDCIYVSMNVTGFSLNPLDGTTTSDDLVATFVDLFESKTHRHLAVESAVVRKASRQRFVEMSSDWKLYLRHG</sequence>
<evidence type="ECO:0000313" key="2">
    <source>
        <dbReference type="Proteomes" id="UP000199354"/>
    </source>
</evidence>
<keyword evidence="2" id="KW-1185">Reference proteome</keyword>
<dbReference type="EMBL" id="FMVF01000002">
    <property type="protein sequence ID" value="SCX90816.1"/>
    <property type="molecule type" value="Genomic_DNA"/>
</dbReference>
<proteinExistence type="predicted"/>
<protein>
    <submittedName>
        <fullName evidence="1">Uncharacterized protein</fullName>
    </submittedName>
</protein>
<organism evidence="1 2">
    <name type="scientific">Flavobacterium caeni</name>
    <dbReference type="NCBI Taxonomy" id="490189"/>
    <lineage>
        <taxon>Bacteria</taxon>
        <taxon>Pseudomonadati</taxon>
        <taxon>Bacteroidota</taxon>
        <taxon>Flavobacteriia</taxon>
        <taxon>Flavobacteriales</taxon>
        <taxon>Flavobacteriaceae</taxon>
        <taxon>Flavobacterium</taxon>
    </lineage>
</organism>
<evidence type="ECO:0000313" key="1">
    <source>
        <dbReference type="EMBL" id="SCX90816.1"/>
    </source>
</evidence>
<accession>A0A1G5BL39</accession>